<evidence type="ECO:0000313" key="9">
    <source>
        <dbReference type="Ensembl" id="ENSJJAP00000012009.1"/>
    </source>
</evidence>
<organism evidence="9 10">
    <name type="scientific">Jaculus jaculus</name>
    <name type="common">Lesser Egyptian jerboa</name>
    <dbReference type="NCBI Taxonomy" id="51337"/>
    <lineage>
        <taxon>Eukaryota</taxon>
        <taxon>Metazoa</taxon>
        <taxon>Chordata</taxon>
        <taxon>Craniata</taxon>
        <taxon>Vertebrata</taxon>
        <taxon>Euteleostomi</taxon>
        <taxon>Mammalia</taxon>
        <taxon>Eutheria</taxon>
        <taxon>Euarchontoglires</taxon>
        <taxon>Glires</taxon>
        <taxon>Rodentia</taxon>
        <taxon>Myomorpha</taxon>
        <taxon>Dipodoidea</taxon>
        <taxon>Dipodidae</taxon>
        <taxon>Dipodinae</taxon>
        <taxon>Jaculus</taxon>
    </lineage>
</organism>
<evidence type="ECO:0000256" key="6">
    <source>
        <dbReference type="ARBA" id="ARBA00023054"/>
    </source>
</evidence>
<evidence type="ECO:0000256" key="8">
    <source>
        <dbReference type="SAM" id="Coils"/>
    </source>
</evidence>
<dbReference type="AlphaFoldDB" id="A0A8C5NZK7"/>
<proteinExistence type="inferred from homology"/>
<dbReference type="PANTHER" id="PTHR28644:SF1">
    <property type="entry name" value="SMALL INTEGRAL MEMBRANE PROTEIN 15"/>
    <property type="match status" value="1"/>
</dbReference>
<evidence type="ECO:0000256" key="4">
    <source>
        <dbReference type="ARBA" id="ARBA00022692"/>
    </source>
</evidence>
<dbReference type="Proteomes" id="UP000694385">
    <property type="component" value="Unassembled WGS sequence"/>
</dbReference>
<comment type="similarity">
    <text evidence="2">Belongs to the SMIM15 family.</text>
</comment>
<name>A0A8C5NZK7_JACJA</name>
<keyword evidence="4" id="KW-0812">Transmembrane</keyword>
<evidence type="ECO:0000256" key="2">
    <source>
        <dbReference type="ARBA" id="ARBA00006758"/>
    </source>
</evidence>
<keyword evidence="10" id="KW-1185">Reference proteome</keyword>
<reference evidence="9" key="2">
    <citation type="submission" date="2025-09" db="UniProtKB">
        <authorList>
            <consortium name="Ensembl"/>
        </authorList>
    </citation>
    <scope>IDENTIFICATION</scope>
</reference>
<keyword evidence="7" id="KW-0472">Membrane</keyword>
<protein>
    <recommendedName>
        <fullName evidence="3">Small integral membrane protein 15</fullName>
    </recommendedName>
</protein>
<dbReference type="OMA" id="MEMLCNC"/>
<evidence type="ECO:0000256" key="3">
    <source>
        <dbReference type="ARBA" id="ARBA00017904"/>
    </source>
</evidence>
<keyword evidence="5" id="KW-1133">Transmembrane helix</keyword>
<reference evidence="9" key="1">
    <citation type="submission" date="2025-08" db="UniProtKB">
        <authorList>
            <consortium name="Ensembl"/>
        </authorList>
    </citation>
    <scope>IDENTIFICATION</scope>
</reference>
<evidence type="ECO:0000313" key="10">
    <source>
        <dbReference type="Proteomes" id="UP000694385"/>
    </source>
</evidence>
<dbReference type="InterPro" id="IPR027877">
    <property type="entry name" value="Smim15"/>
</dbReference>
<dbReference type="PANTHER" id="PTHR28644">
    <property type="entry name" value="SMALL INTEGRAL MEMBRANE PROTEIN 15"/>
    <property type="match status" value="1"/>
</dbReference>
<dbReference type="Ensembl" id="ENSJJAT00000018491.1">
    <property type="protein sequence ID" value="ENSJJAP00000012009.1"/>
    <property type="gene ID" value="ENSJJAG00000015185.1"/>
</dbReference>
<dbReference type="GO" id="GO:0016020">
    <property type="term" value="C:membrane"/>
    <property type="evidence" value="ECO:0007669"/>
    <property type="project" value="UniProtKB-SubCell"/>
</dbReference>
<evidence type="ECO:0000256" key="1">
    <source>
        <dbReference type="ARBA" id="ARBA00004167"/>
    </source>
</evidence>
<feature type="coiled-coil region" evidence="8">
    <location>
        <begin position="39"/>
        <end position="66"/>
    </location>
</feature>
<comment type="subcellular location">
    <subcellularLocation>
        <location evidence="1">Membrane</location>
        <topology evidence="1">Single-pass membrane protein</topology>
    </subcellularLocation>
</comment>
<sequence>MFGIKAWAEAAKNSSGFLTTGILALMPLFLASPVLSWKLAKMNEAKEREQKKKQKRQENIANAKRLKKKIKGMEMLCNCRKTIWKLSSFGRTC</sequence>
<evidence type="ECO:0000256" key="5">
    <source>
        <dbReference type="ARBA" id="ARBA00022989"/>
    </source>
</evidence>
<accession>A0A8C5NZK7</accession>
<dbReference type="Pfam" id="PF15086">
    <property type="entry name" value="UPF0542"/>
    <property type="match status" value="1"/>
</dbReference>
<dbReference type="GeneTree" id="ENSGT00390000008903"/>
<evidence type="ECO:0000256" key="7">
    <source>
        <dbReference type="ARBA" id="ARBA00023136"/>
    </source>
</evidence>
<keyword evidence="6 8" id="KW-0175">Coiled coil</keyword>